<keyword evidence="3" id="KW-1185">Reference proteome</keyword>
<organism evidence="2 3">
    <name type="scientific">Longimycelium tulufanense</name>
    <dbReference type="NCBI Taxonomy" id="907463"/>
    <lineage>
        <taxon>Bacteria</taxon>
        <taxon>Bacillati</taxon>
        <taxon>Actinomycetota</taxon>
        <taxon>Actinomycetes</taxon>
        <taxon>Pseudonocardiales</taxon>
        <taxon>Pseudonocardiaceae</taxon>
        <taxon>Longimycelium</taxon>
    </lineage>
</organism>
<proteinExistence type="predicted"/>
<accession>A0A8J3FXD1</accession>
<dbReference type="Proteomes" id="UP000637578">
    <property type="component" value="Unassembled WGS sequence"/>
</dbReference>
<name>A0A8J3FXD1_9PSEU</name>
<evidence type="ECO:0000313" key="2">
    <source>
        <dbReference type="EMBL" id="GGM73384.1"/>
    </source>
</evidence>
<feature type="signal peptide" evidence="1">
    <location>
        <begin position="1"/>
        <end position="27"/>
    </location>
</feature>
<dbReference type="EMBL" id="BMMK01000030">
    <property type="protein sequence ID" value="GGM73384.1"/>
    <property type="molecule type" value="Genomic_DNA"/>
</dbReference>
<evidence type="ECO:0000256" key="1">
    <source>
        <dbReference type="SAM" id="SignalP"/>
    </source>
</evidence>
<sequence>MRVPFPVRGPVLMVGAILALVAGTVSGAAAEADPVPPVVVEPLPMLAPEVASCSTRTVEVDADVLNVRADPNPHAALLGQVNRGDRGPCTRVVTGMPYSECGALDNTWIQIPFTAEDRAGYLAAACVRDV</sequence>
<evidence type="ECO:0008006" key="4">
    <source>
        <dbReference type="Google" id="ProtNLM"/>
    </source>
</evidence>
<dbReference type="RefSeq" id="WP_189060873.1">
    <property type="nucleotide sequence ID" value="NZ_BMMK01000030.1"/>
</dbReference>
<feature type="chain" id="PRO_5039044232" description="SH3 domain-containing protein" evidence="1">
    <location>
        <begin position="28"/>
        <end position="130"/>
    </location>
</feature>
<evidence type="ECO:0000313" key="3">
    <source>
        <dbReference type="Proteomes" id="UP000637578"/>
    </source>
</evidence>
<protein>
    <recommendedName>
        <fullName evidence="4">SH3 domain-containing protein</fullName>
    </recommendedName>
</protein>
<dbReference type="AlphaFoldDB" id="A0A8J3FXD1"/>
<reference evidence="2" key="1">
    <citation type="journal article" date="2014" name="Int. J. Syst. Evol. Microbiol.">
        <title>Complete genome sequence of Corynebacterium casei LMG S-19264T (=DSM 44701T), isolated from a smear-ripened cheese.</title>
        <authorList>
            <consortium name="US DOE Joint Genome Institute (JGI-PGF)"/>
            <person name="Walter F."/>
            <person name="Albersmeier A."/>
            <person name="Kalinowski J."/>
            <person name="Ruckert C."/>
        </authorList>
    </citation>
    <scope>NUCLEOTIDE SEQUENCE</scope>
    <source>
        <strain evidence="2">CGMCC 4.5737</strain>
    </source>
</reference>
<reference evidence="2" key="2">
    <citation type="submission" date="2020-09" db="EMBL/GenBank/DDBJ databases">
        <authorList>
            <person name="Sun Q."/>
            <person name="Zhou Y."/>
        </authorList>
    </citation>
    <scope>NUCLEOTIDE SEQUENCE</scope>
    <source>
        <strain evidence="2">CGMCC 4.5737</strain>
    </source>
</reference>
<gene>
    <name evidence="2" type="ORF">GCM10012275_50030</name>
</gene>
<comment type="caution">
    <text evidence="2">The sequence shown here is derived from an EMBL/GenBank/DDBJ whole genome shotgun (WGS) entry which is preliminary data.</text>
</comment>
<keyword evidence="1" id="KW-0732">Signal</keyword>